<dbReference type="CDD" id="cd02857">
    <property type="entry name" value="E_set_CDase_PDE_N"/>
    <property type="match status" value="1"/>
</dbReference>
<evidence type="ECO:0000256" key="1">
    <source>
        <dbReference type="ARBA" id="ARBA00022801"/>
    </source>
</evidence>
<evidence type="ECO:0000256" key="2">
    <source>
        <dbReference type="ARBA" id="ARBA00023295"/>
    </source>
</evidence>
<dbReference type="InterPro" id="IPR017853">
    <property type="entry name" value="GH"/>
</dbReference>
<gene>
    <name evidence="4" type="ORF">N0D28_06480</name>
</gene>
<dbReference type="PANTHER" id="PTHR10357:SF210">
    <property type="entry name" value="MALTODEXTRIN GLUCOSIDASE"/>
    <property type="match status" value="1"/>
</dbReference>
<evidence type="ECO:0000313" key="5">
    <source>
        <dbReference type="Proteomes" id="UP001060261"/>
    </source>
</evidence>
<dbReference type="Proteomes" id="UP001060261">
    <property type="component" value="Chromosome"/>
</dbReference>
<keyword evidence="5" id="KW-1185">Reference proteome</keyword>
<organism evidence="4 5">
    <name type="scientific">Deinococcus rubellus</name>
    <dbReference type="NCBI Taxonomy" id="1889240"/>
    <lineage>
        <taxon>Bacteria</taxon>
        <taxon>Thermotogati</taxon>
        <taxon>Deinococcota</taxon>
        <taxon>Deinococci</taxon>
        <taxon>Deinococcales</taxon>
        <taxon>Deinococcaceae</taxon>
        <taxon>Deinococcus</taxon>
    </lineage>
</organism>
<dbReference type="CDD" id="cd11338">
    <property type="entry name" value="AmyAc_CMD"/>
    <property type="match status" value="1"/>
</dbReference>
<dbReference type="GO" id="GO:0016787">
    <property type="term" value="F:hydrolase activity"/>
    <property type="evidence" value="ECO:0007669"/>
    <property type="project" value="UniProtKB-KW"/>
</dbReference>
<dbReference type="SMART" id="SM00642">
    <property type="entry name" value="Aamy"/>
    <property type="match status" value="1"/>
</dbReference>
<dbReference type="InterPro" id="IPR017069">
    <property type="entry name" value="MalZ"/>
</dbReference>
<dbReference type="EMBL" id="CP104213">
    <property type="protein sequence ID" value="UWX65596.1"/>
    <property type="molecule type" value="Genomic_DNA"/>
</dbReference>
<evidence type="ECO:0000259" key="3">
    <source>
        <dbReference type="SMART" id="SM00642"/>
    </source>
</evidence>
<keyword evidence="1 4" id="KW-0378">Hydrolase</keyword>
<dbReference type="InterPro" id="IPR004185">
    <property type="entry name" value="Glyco_hydro_13_lg-like_dom"/>
</dbReference>
<dbReference type="PANTHER" id="PTHR10357">
    <property type="entry name" value="ALPHA-AMYLASE FAMILY MEMBER"/>
    <property type="match status" value="1"/>
</dbReference>
<accession>A0ABY5YLN4</accession>
<dbReference type="PIRSF" id="PIRSF036918">
    <property type="entry name" value="Maltodextrin_glucosidase"/>
    <property type="match status" value="1"/>
</dbReference>
<name>A0ABY5YLN4_9DEIO</name>
<dbReference type="SUPFAM" id="SSF51445">
    <property type="entry name" value="(Trans)glycosidases"/>
    <property type="match status" value="1"/>
</dbReference>
<sequence>MHPTARHNHTPAFTAALGLPQSESVAVRVWTDLPVTGVSLKVVRVGEIEYLNAHPVTLPAFTGEGQWFEAELPVHAARVRYAWELRLPDDHLNLTAAGLTHGRRGFRSWFQYLAGHVAPEWAWQSVFYQIFPDRFRDGDPGNNVREGEYEYQGRPIEIRPWGAPIDKAGDVHAHYGGDLLGIEEALPYLTDLGVNALWLTPIFVSPSNHRYDISDYRHIDPHLGGDAAFDSLTQAAHAADFKVVLDGVFNHVGNEHALFRAALAGQERERAMFTWRDDHELPYHAFFDVPTLPKLDYLSGEAEQEFLAGEESVVREWLRRGADGWRLDVAHMIGKGGTDEGNLELHRALKRAARSEKSDAYVFGERFFDPEAALDGQGEDGAMNYHGFGLPLMQWLSGHSYTFTPSRLGGQELCTLLADTYHALPPQVALSMFNLLDSHDIPRALYRLGNDTRKLRAALTLLLAYAGVPCLYYGTEIGLSQTEQGAMPWCRESMPWDEADWNTDLRAEVQNLIRVRRNSLALQQGNLRFVLQTSDAVGFVREYTAASGHTEAVLALASRTSEPVPLILPDGGWTDLLSGEILSGEIQLDLSSGRLLGRGQ</sequence>
<dbReference type="InterPro" id="IPR006047">
    <property type="entry name" value="GH13_cat_dom"/>
</dbReference>
<feature type="domain" description="Glycosyl hydrolase family 13 catalytic" evidence="3">
    <location>
        <begin position="129"/>
        <end position="516"/>
    </location>
</feature>
<protein>
    <submittedName>
        <fullName evidence="4">Alpha-amylase family glycosyl hydrolase</fullName>
    </submittedName>
</protein>
<dbReference type="Pfam" id="PF00128">
    <property type="entry name" value="Alpha-amylase"/>
    <property type="match status" value="1"/>
</dbReference>
<proteinExistence type="predicted"/>
<evidence type="ECO:0000313" key="4">
    <source>
        <dbReference type="EMBL" id="UWX65596.1"/>
    </source>
</evidence>
<reference evidence="4" key="1">
    <citation type="submission" date="2022-09" db="EMBL/GenBank/DDBJ databases">
        <title>genome sequence of Deinococcus rubellus.</title>
        <authorList>
            <person name="Srinivasan S."/>
        </authorList>
    </citation>
    <scope>NUCLEOTIDE SEQUENCE</scope>
    <source>
        <strain evidence="4">Ant6</strain>
    </source>
</reference>
<dbReference type="Gene3D" id="3.20.20.80">
    <property type="entry name" value="Glycosidases"/>
    <property type="match status" value="1"/>
</dbReference>
<keyword evidence="2" id="KW-0326">Glycosidase</keyword>